<evidence type="ECO:0008006" key="4">
    <source>
        <dbReference type="Google" id="ProtNLM"/>
    </source>
</evidence>
<evidence type="ECO:0000256" key="1">
    <source>
        <dbReference type="SAM" id="MobiDB-lite"/>
    </source>
</evidence>
<dbReference type="EMBL" id="CP133274">
    <property type="protein sequence ID" value="WVX67823.1"/>
    <property type="molecule type" value="Genomic_DNA"/>
</dbReference>
<accession>A0ABZ2C697</accession>
<evidence type="ECO:0000313" key="2">
    <source>
        <dbReference type="EMBL" id="WVX67823.1"/>
    </source>
</evidence>
<feature type="compositionally biased region" description="Polar residues" evidence="1">
    <location>
        <begin position="213"/>
        <end position="223"/>
    </location>
</feature>
<proteinExistence type="predicted"/>
<feature type="compositionally biased region" description="Basic and acidic residues" evidence="1">
    <location>
        <begin position="1"/>
        <end position="10"/>
    </location>
</feature>
<gene>
    <name evidence="2" type="ORF">Bealeia1_02042</name>
</gene>
<evidence type="ECO:0000313" key="3">
    <source>
        <dbReference type="Proteomes" id="UP001330434"/>
    </source>
</evidence>
<keyword evidence="3" id="KW-1185">Reference proteome</keyword>
<feature type="region of interest" description="Disordered" evidence="1">
    <location>
        <begin position="1"/>
        <end position="24"/>
    </location>
</feature>
<dbReference type="RefSeq" id="WP_331256780.1">
    <property type="nucleotide sequence ID" value="NZ_CP133274.1"/>
</dbReference>
<organism evidence="2 3">
    <name type="scientific">Candidatus Bealeia paramacronuclearis</name>
    <dbReference type="NCBI Taxonomy" id="1921001"/>
    <lineage>
        <taxon>Bacteria</taxon>
        <taxon>Pseudomonadati</taxon>
        <taxon>Pseudomonadota</taxon>
        <taxon>Alphaproteobacteria</taxon>
        <taxon>Holosporales</taxon>
        <taxon>Holosporaceae</taxon>
        <taxon>Candidatus Bealeia</taxon>
    </lineage>
</organism>
<name>A0ABZ2C697_9PROT</name>
<geneLocation type="plasmid" evidence="2 3">
    <name>pBealeia4</name>
</geneLocation>
<dbReference type="Proteomes" id="UP001330434">
    <property type="component" value="Plasmid pBealeia4"/>
</dbReference>
<feature type="region of interest" description="Disordered" evidence="1">
    <location>
        <begin position="205"/>
        <end position="231"/>
    </location>
</feature>
<keyword evidence="2" id="KW-0614">Plasmid</keyword>
<sequence>MAPTKKEPTKTVRKTQKAKTTTPALKTKGAKMLTLSLENLAFLKTIQGQSLFVDTLLDRCRTQETLSGSQRTAELVDRYYALTGVLPEKAYQKFLQKRIALLEKNRTQMKSPSLAGSHLSGSAFLKLDQALEHLQAENATKDLKQAVTYGVMFRMTGCNQQTIRNWFQARKQDIAAYHKSLGVEDPGIHNRQVAVVERVRRAQALRESRTSQEDNSQGETVSCQKLPLSPL</sequence>
<reference evidence="2 3" key="1">
    <citation type="journal article" date="2024" name="Environ. Microbiol.">
        <title>Novel evolutionary insights on the interactions of the Holosporales (Alphaproteobacteria) with eukaryotic hosts from comparative genomics.</title>
        <authorList>
            <person name="Giovannini M."/>
            <person name="Petroni G."/>
            <person name="Castelli M."/>
        </authorList>
    </citation>
    <scope>NUCLEOTIDE SEQUENCE [LARGE SCALE GENOMIC DNA]</scope>
    <source>
        <strain evidence="2 3">US_Bl 15I1</strain>
    </source>
</reference>
<protein>
    <recommendedName>
        <fullName evidence="4">DUF1845 domain-containing protein</fullName>
    </recommendedName>
</protein>